<dbReference type="EMBL" id="JAOPJF010000005">
    <property type="protein sequence ID" value="KAK1148915.1"/>
    <property type="molecule type" value="Genomic_DNA"/>
</dbReference>
<organism evidence="1 2">
    <name type="scientific">Aspergillus melleus</name>
    <dbReference type="NCBI Taxonomy" id="138277"/>
    <lineage>
        <taxon>Eukaryota</taxon>
        <taxon>Fungi</taxon>
        <taxon>Dikarya</taxon>
        <taxon>Ascomycota</taxon>
        <taxon>Pezizomycotina</taxon>
        <taxon>Eurotiomycetes</taxon>
        <taxon>Eurotiomycetidae</taxon>
        <taxon>Eurotiales</taxon>
        <taxon>Aspergillaceae</taxon>
        <taxon>Aspergillus</taxon>
        <taxon>Aspergillus subgen. Circumdati</taxon>
    </lineage>
</organism>
<proteinExistence type="predicted"/>
<protein>
    <submittedName>
        <fullName evidence="1">Uncharacterized protein</fullName>
    </submittedName>
</protein>
<accession>A0ACC3BEV9</accession>
<evidence type="ECO:0000313" key="2">
    <source>
        <dbReference type="Proteomes" id="UP001177260"/>
    </source>
</evidence>
<evidence type="ECO:0000313" key="1">
    <source>
        <dbReference type="EMBL" id="KAK1148915.1"/>
    </source>
</evidence>
<comment type="caution">
    <text evidence="1">The sequence shown here is derived from an EMBL/GenBank/DDBJ whole genome shotgun (WGS) entry which is preliminary data.</text>
</comment>
<name>A0ACC3BEV9_9EURO</name>
<dbReference type="Proteomes" id="UP001177260">
    <property type="component" value="Unassembled WGS sequence"/>
</dbReference>
<reference evidence="1 2" key="1">
    <citation type="journal article" date="2023" name="ACS Omega">
        <title>Identification of the Neoaspergillic Acid Biosynthesis Gene Cluster by Establishing an In Vitro CRISPR-Ribonucleoprotein Genetic System in Aspergillus melleus.</title>
        <authorList>
            <person name="Yuan B."/>
            <person name="Grau M.F."/>
            <person name="Murata R.M."/>
            <person name="Torok T."/>
            <person name="Venkateswaran K."/>
            <person name="Stajich J.E."/>
            <person name="Wang C.C.C."/>
        </authorList>
    </citation>
    <scope>NUCLEOTIDE SEQUENCE [LARGE SCALE GENOMIC DNA]</scope>
    <source>
        <strain evidence="1 2">IMV 1140</strain>
    </source>
</reference>
<keyword evidence="2" id="KW-1185">Reference proteome</keyword>
<gene>
    <name evidence="1" type="ORF">N8T08_007588</name>
</gene>
<sequence length="408" mass="45542">MSAFSIDEAMADALENLNRISCHFRKHEQHNAANEVGKLSVQIVNAFSDGIENLSRDEYIFSDAEGKDCQSIDVGLSSNHVSEAFQRHTFSGLLTQIERMTKVNVSSHVNMLQKVSPSDENLPHQQQQPPGSWAQVAGTSATSVSGLPTYCPETTHYMSPLSLTSASVSRQSQNSDEDSSDHQLPGLPGVAIPSTTVAPEVPEAKAGVIRIYGRISKDLIQFITTRIHEGPLQDVRLETNGRTRVTFQHASHALAFLKSNQEMEQMLGFGRFGCGYHVELAEILDWNEDLCRMNQPIRERRRLSFARKRLFAENMSPEKWKQDVRTLAGPGNIDFLWVFNSGNATAIFTSTVVARKVLEVFNRWKDGRNVYSGVSVTFSSDPCEKELVLVKETSRSGLAKSYMKRSMR</sequence>